<sequence>MEPLIEGVQGILDDLRFLEEKNERHEFKASFWQQNSDFNLGRDVLIAAAGSISNQVTKFSLVMGKHDVPKEALSVCHALYEPCQQLLAALKVAIFAGAGYALTKELSQGAHRILANILELSTRLQQKDLARIPEFTGRIWDACTLLESVSKSNLIATKRIMLQTVSVLNDTVQELDTALMDARAGAADNGGDDSIERNVEDEDDLDFDMDASLSVVEINQLALSVDVLKMAQAISKKGVLALNGSDGDDGFVAWGDAFPAIYARIQTAVVDMGADLCPPFEADVVADHVGVLQTVGAACLRHLQCQPGVTTPAIDLEKGSAAFAAKVAATLAALHEDTD</sequence>
<dbReference type="InterPro" id="IPR049317">
    <property type="entry name" value="GCIP-like_N"/>
</dbReference>
<dbReference type="AlphaFoldDB" id="A0A485LRC0"/>
<dbReference type="EMBL" id="CAADRA010007392">
    <property type="protein sequence ID" value="VFU00823.1"/>
    <property type="molecule type" value="Genomic_DNA"/>
</dbReference>
<dbReference type="InterPro" id="IPR026907">
    <property type="entry name" value="GCIP-like"/>
</dbReference>
<dbReference type="OrthoDB" id="514292at2759"/>
<keyword evidence="4" id="KW-1185">Reference proteome</keyword>
<proteinExistence type="predicted"/>
<dbReference type="GO" id="GO:0005634">
    <property type="term" value="C:nucleus"/>
    <property type="evidence" value="ECO:0007669"/>
    <property type="project" value="TreeGrafter"/>
</dbReference>
<accession>A0A485LRC0</accession>
<dbReference type="Proteomes" id="UP000332933">
    <property type="component" value="Unassembled WGS sequence"/>
</dbReference>
<protein>
    <submittedName>
        <fullName evidence="3">Aste57867_24181 protein</fullName>
    </submittedName>
</protein>
<dbReference type="Pfam" id="PF13324">
    <property type="entry name" value="GCIP_N"/>
    <property type="match status" value="1"/>
</dbReference>
<dbReference type="PANTHER" id="PTHR15492:SF1">
    <property type="entry name" value="CYCLIN-D1-BINDING PROTEIN 1"/>
    <property type="match status" value="1"/>
</dbReference>
<feature type="domain" description="Cyclin-D1-binding protein 1-like N-terminal" evidence="1">
    <location>
        <begin position="47"/>
        <end position="179"/>
    </location>
</feature>
<dbReference type="Gene3D" id="1.20.1420.10">
    <property type="entry name" value="Talin, central domain"/>
    <property type="match status" value="1"/>
</dbReference>
<evidence type="ECO:0000313" key="2">
    <source>
        <dbReference type="EMBL" id="KAF0683797.1"/>
    </source>
</evidence>
<dbReference type="PANTHER" id="PTHR15492">
    <property type="entry name" value="CYCLIN D1-BINDING PROTEIN 1"/>
    <property type="match status" value="1"/>
</dbReference>
<evidence type="ECO:0000313" key="4">
    <source>
        <dbReference type="Proteomes" id="UP000332933"/>
    </source>
</evidence>
<reference evidence="2" key="2">
    <citation type="submission" date="2019-06" db="EMBL/GenBank/DDBJ databases">
        <title>Genomics analysis of Aphanomyces spp. identifies a new class of oomycete effector associated with host adaptation.</title>
        <authorList>
            <person name="Gaulin E."/>
        </authorList>
    </citation>
    <scope>NUCLEOTIDE SEQUENCE</scope>
    <source>
        <strain evidence="2">CBS 578.67</strain>
    </source>
</reference>
<name>A0A485LRC0_9STRA</name>
<organism evidence="3 4">
    <name type="scientific">Aphanomyces stellatus</name>
    <dbReference type="NCBI Taxonomy" id="120398"/>
    <lineage>
        <taxon>Eukaryota</taxon>
        <taxon>Sar</taxon>
        <taxon>Stramenopiles</taxon>
        <taxon>Oomycota</taxon>
        <taxon>Saprolegniomycetes</taxon>
        <taxon>Saprolegniales</taxon>
        <taxon>Verrucalvaceae</taxon>
        <taxon>Aphanomyces</taxon>
    </lineage>
</organism>
<reference evidence="3 4" key="1">
    <citation type="submission" date="2019-03" db="EMBL/GenBank/DDBJ databases">
        <authorList>
            <person name="Gaulin E."/>
            <person name="Dumas B."/>
        </authorList>
    </citation>
    <scope>NUCLEOTIDE SEQUENCE [LARGE SCALE GENOMIC DNA]</scope>
    <source>
        <strain evidence="3">CBS 568.67</strain>
    </source>
</reference>
<evidence type="ECO:0000313" key="3">
    <source>
        <dbReference type="EMBL" id="VFU00823.1"/>
    </source>
</evidence>
<evidence type="ECO:0000259" key="1">
    <source>
        <dbReference type="Pfam" id="PF13324"/>
    </source>
</evidence>
<gene>
    <name evidence="3" type="primary">Aste57867_24181</name>
    <name evidence="2" type="ORF">As57867_024107</name>
    <name evidence="3" type="ORF">ASTE57867_24181</name>
</gene>
<dbReference type="EMBL" id="VJMH01007366">
    <property type="protein sequence ID" value="KAF0683797.1"/>
    <property type="molecule type" value="Genomic_DNA"/>
</dbReference>
<dbReference type="Gene3D" id="1.20.1410.10">
    <property type="entry name" value="I/LWEQ domain"/>
    <property type="match status" value="1"/>
</dbReference>